<dbReference type="Proteomes" id="UP000588158">
    <property type="component" value="Unassembled WGS sequence"/>
</dbReference>
<name>A0A841AED8_9MICO</name>
<dbReference type="SUPFAM" id="SSF52833">
    <property type="entry name" value="Thioredoxin-like"/>
    <property type="match status" value="1"/>
</dbReference>
<dbReference type="RefSeq" id="WP_184325669.1">
    <property type="nucleotide sequence ID" value="NZ_JACHLZ010000001.1"/>
</dbReference>
<dbReference type="AlphaFoldDB" id="A0A841AED8"/>
<dbReference type="Pfam" id="PF13462">
    <property type="entry name" value="Thioredoxin_4"/>
    <property type="match status" value="1"/>
</dbReference>
<gene>
    <name evidence="4" type="ORF">HNR70_002136</name>
</gene>
<evidence type="ECO:0000256" key="2">
    <source>
        <dbReference type="SAM" id="Phobius"/>
    </source>
</evidence>
<proteinExistence type="predicted"/>
<protein>
    <submittedName>
        <fullName evidence="4">Protein-disulfide isomerase</fullName>
    </submittedName>
</protein>
<evidence type="ECO:0000256" key="1">
    <source>
        <dbReference type="SAM" id="MobiDB-lite"/>
    </source>
</evidence>
<keyword evidence="4" id="KW-0413">Isomerase</keyword>
<feature type="domain" description="Thioredoxin-like fold" evidence="3">
    <location>
        <begin position="90"/>
        <end position="251"/>
    </location>
</feature>
<reference evidence="4 5" key="1">
    <citation type="submission" date="2020-08" db="EMBL/GenBank/DDBJ databases">
        <title>Sequencing the genomes of 1000 actinobacteria strains.</title>
        <authorList>
            <person name="Klenk H.-P."/>
        </authorList>
    </citation>
    <scope>NUCLEOTIDE SEQUENCE [LARGE SCALE GENOMIC DNA]</scope>
    <source>
        <strain evidence="4 5">DSM 28796</strain>
    </source>
</reference>
<evidence type="ECO:0000313" key="4">
    <source>
        <dbReference type="EMBL" id="MBB5832323.1"/>
    </source>
</evidence>
<keyword evidence="2" id="KW-0472">Membrane</keyword>
<keyword evidence="2" id="KW-0812">Transmembrane</keyword>
<evidence type="ECO:0000313" key="5">
    <source>
        <dbReference type="Proteomes" id="UP000588158"/>
    </source>
</evidence>
<keyword evidence="5" id="KW-1185">Reference proteome</keyword>
<dbReference type="EMBL" id="JACHLZ010000001">
    <property type="protein sequence ID" value="MBB5832323.1"/>
    <property type="molecule type" value="Genomic_DNA"/>
</dbReference>
<comment type="caution">
    <text evidence="4">The sequence shown here is derived from an EMBL/GenBank/DDBJ whole genome shotgun (WGS) entry which is preliminary data.</text>
</comment>
<organism evidence="4 5">
    <name type="scientific">Brachybacterium aquaticum</name>
    <dbReference type="NCBI Taxonomy" id="1432564"/>
    <lineage>
        <taxon>Bacteria</taxon>
        <taxon>Bacillati</taxon>
        <taxon>Actinomycetota</taxon>
        <taxon>Actinomycetes</taxon>
        <taxon>Micrococcales</taxon>
        <taxon>Dermabacteraceae</taxon>
        <taxon>Brachybacterium</taxon>
    </lineage>
</organism>
<sequence>MAASGPSMSAQERREAQREALRKQRQAELKRQRTVRTVVIAAVTVVALVLVAGAGVFIYRSLQPAGPVATPAGVAEDQPYLVLGAPEDSGKPVVELHLDFMCPYCGQFEQINGADLETMVNDQEATIHLVPRRFLDTQSTSGDYSSRAANALVCVYEDNPENVLPFQQLMFANQPAEGTAGLTDDEIWGYAQEAGASDSVQSCMSAKTYQPWVRQVADPYGEENGGGTPYIEIDGTQFEQWSTEGALREAVLAAGGSAASDAGGASGSGQG</sequence>
<dbReference type="GO" id="GO:0016853">
    <property type="term" value="F:isomerase activity"/>
    <property type="evidence" value="ECO:0007669"/>
    <property type="project" value="UniProtKB-KW"/>
</dbReference>
<dbReference type="InterPro" id="IPR012336">
    <property type="entry name" value="Thioredoxin-like_fold"/>
</dbReference>
<dbReference type="CDD" id="cd02972">
    <property type="entry name" value="DsbA_family"/>
    <property type="match status" value="1"/>
</dbReference>
<keyword evidence="2" id="KW-1133">Transmembrane helix</keyword>
<accession>A0A841AED8</accession>
<dbReference type="Gene3D" id="3.40.30.10">
    <property type="entry name" value="Glutaredoxin"/>
    <property type="match status" value="1"/>
</dbReference>
<dbReference type="InterPro" id="IPR036249">
    <property type="entry name" value="Thioredoxin-like_sf"/>
</dbReference>
<evidence type="ECO:0000259" key="3">
    <source>
        <dbReference type="Pfam" id="PF13462"/>
    </source>
</evidence>
<feature type="compositionally biased region" description="Basic and acidic residues" evidence="1">
    <location>
        <begin position="11"/>
        <end position="27"/>
    </location>
</feature>
<feature type="transmembrane region" description="Helical" evidence="2">
    <location>
        <begin position="38"/>
        <end position="59"/>
    </location>
</feature>
<feature type="region of interest" description="Disordered" evidence="1">
    <location>
        <begin position="1"/>
        <end position="27"/>
    </location>
</feature>